<sequence length="446" mass="50421">MDSLQSSPMVFFLFPLLLFVIVLIYLHKTHPHPPGPKGYPIIGSMTMMDQLTHRGLARLAKRYGGLLHLQMGWLHIMAVSTPEMAREFLQVQDVTFANRPANMTITYLSYDRADMAFANYGPFWRQMRKICVMKLFSRKRAESWASVREEIDSMLQTVMRKAGSPVNIGELVFALAMKITYRAAFGSFSNEGQSELVKILQEFSKLFGAFDITDCIPLLSLINSQNFAKRLAKARGSLDRFIDKIMDEHMLKKKNNKDLNDKAEADTDMVDELMAFYREDGIDGDFDDSQSTTVKLTRDNIKSIIMDVMFGGVETVASAIEWAMAELMKNPQELKKVQQELTDVVGLNRHIHESDIEKLPYLRSAIKETLRLHPPIPVSLHEAAADSVVSGFKIPAGSRIMINTWAIGRDPNSWVDPDSFNPSRFMKDGAPDFKGSNFEFIPFGSG</sequence>
<dbReference type="SUPFAM" id="SSF48264">
    <property type="entry name" value="Cytochrome P450"/>
    <property type="match status" value="1"/>
</dbReference>
<evidence type="ECO:0000313" key="2">
    <source>
        <dbReference type="EMBL" id="GAV60267.1"/>
    </source>
</evidence>
<evidence type="ECO:0000313" key="3">
    <source>
        <dbReference type="Proteomes" id="UP000187406"/>
    </source>
</evidence>
<dbReference type="InterPro" id="IPR053062">
    <property type="entry name" value="CYP450_84A"/>
</dbReference>
<dbReference type="InterPro" id="IPR036396">
    <property type="entry name" value="Cyt_P450_sf"/>
</dbReference>
<keyword evidence="1" id="KW-0472">Membrane</keyword>
<name>A0A1Q3AX13_CEPFO</name>
<keyword evidence="1" id="KW-1133">Transmembrane helix</keyword>
<dbReference type="OrthoDB" id="2789670at2759"/>
<dbReference type="Gene3D" id="1.10.630.10">
    <property type="entry name" value="Cytochrome P450"/>
    <property type="match status" value="1"/>
</dbReference>
<organism evidence="2 3">
    <name type="scientific">Cephalotus follicularis</name>
    <name type="common">Albany pitcher plant</name>
    <dbReference type="NCBI Taxonomy" id="3775"/>
    <lineage>
        <taxon>Eukaryota</taxon>
        <taxon>Viridiplantae</taxon>
        <taxon>Streptophyta</taxon>
        <taxon>Embryophyta</taxon>
        <taxon>Tracheophyta</taxon>
        <taxon>Spermatophyta</taxon>
        <taxon>Magnoliopsida</taxon>
        <taxon>eudicotyledons</taxon>
        <taxon>Gunneridae</taxon>
        <taxon>Pentapetalae</taxon>
        <taxon>rosids</taxon>
        <taxon>fabids</taxon>
        <taxon>Oxalidales</taxon>
        <taxon>Cephalotaceae</taxon>
        <taxon>Cephalotus</taxon>
    </lineage>
</organism>
<dbReference type="Proteomes" id="UP000187406">
    <property type="component" value="Unassembled WGS sequence"/>
</dbReference>
<keyword evidence="3" id="KW-1185">Reference proteome</keyword>
<accession>A0A1Q3AX13</accession>
<feature type="transmembrane region" description="Helical" evidence="1">
    <location>
        <begin position="6"/>
        <end position="26"/>
    </location>
</feature>
<proteinExistence type="predicted"/>
<reference evidence="3" key="1">
    <citation type="submission" date="2016-04" db="EMBL/GenBank/DDBJ databases">
        <title>Cephalotus genome sequencing.</title>
        <authorList>
            <person name="Fukushima K."/>
            <person name="Hasebe M."/>
            <person name="Fang X."/>
        </authorList>
    </citation>
    <scope>NUCLEOTIDE SEQUENCE [LARGE SCALE GENOMIC DNA]</scope>
    <source>
        <strain evidence="3">cv. St1</strain>
    </source>
</reference>
<dbReference type="InParanoid" id="A0A1Q3AX13"/>
<dbReference type="PRINTS" id="PR00385">
    <property type="entry name" value="P450"/>
</dbReference>
<comment type="caution">
    <text evidence="2">The sequence shown here is derived from an EMBL/GenBank/DDBJ whole genome shotgun (WGS) entry which is preliminary data.</text>
</comment>
<dbReference type="AlphaFoldDB" id="A0A1Q3AX13"/>
<dbReference type="EMBL" id="BDDD01000142">
    <property type="protein sequence ID" value="GAV60267.1"/>
    <property type="molecule type" value="Genomic_DNA"/>
</dbReference>
<dbReference type="GO" id="GO:0016705">
    <property type="term" value="F:oxidoreductase activity, acting on paired donors, with incorporation or reduction of molecular oxygen"/>
    <property type="evidence" value="ECO:0007669"/>
    <property type="project" value="InterPro"/>
</dbReference>
<dbReference type="PANTHER" id="PTHR47945">
    <property type="entry name" value="CYTOCHROME P450 84A1-RELATED"/>
    <property type="match status" value="1"/>
</dbReference>
<protein>
    <submittedName>
        <fullName evidence="2">p450 domain-containing protein</fullName>
    </submittedName>
</protein>
<keyword evidence="1" id="KW-0812">Transmembrane</keyword>
<dbReference type="PRINTS" id="PR00463">
    <property type="entry name" value="EP450I"/>
</dbReference>
<dbReference type="GO" id="GO:0020037">
    <property type="term" value="F:heme binding"/>
    <property type="evidence" value="ECO:0007669"/>
    <property type="project" value="InterPro"/>
</dbReference>
<dbReference type="PANTHER" id="PTHR47945:SF6">
    <property type="entry name" value="FERULATE 5-HYDROXYLASE"/>
    <property type="match status" value="1"/>
</dbReference>
<dbReference type="Pfam" id="PF00067">
    <property type="entry name" value="p450"/>
    <property type="match status" value="1"/>
</dbReference>
<feature type="non-terminal residue" evidence="2">
    <location>
        <position position="446"/>
    </location>
</feature>
<dbReference type="GO" id="GO:0005506">
    <property type="term" value="F:iron ion binding"/>
    <property type="evidence" value="ECO:0007669"/>
    <property type="project" value="InterPro"/>
</dbReference>
<dbReference type="InterPro" id="IPR002401">
    <property type="entry name" value="Cyt_P450_E_grp-I"/>
</dbReference>
<dbReference type="STRING" id="3775.A0A1Q3AX13"/>
<evidence type="ECO:0000256" key="1">
    <source>
        <dbReference type="SAM" id="Phobius"/>
    </source>
</evidence>
<dbReference type="InterPro" id="IPR001128">
    <property type="entry name" value="Cyt_P450"/>
</dbReference>
<dbReference type="GO" id="GO:0004497">
    <property type="term" value="F:monooxygenase activity"/>
    <property type="evidence" value="ECO:0007669"/>
    <property type="project" value="InterPro"/>
</dbReference>
<gene>
    <name evidence="2" type="ORF">CFOL_v3_03798</name>
</gene>